<proteinExistence type="predicted"/>
<dbReference type="STRING" id="1193181.BN10_130077"/>
<dbReference type="Proteomes" id="UP000013167">
    <property type="component" value="Unassembled WGS sequence"/>
</dbReference>
<comment type="caution">
    <text evidence="1">The sequence shown here is derived from an EMBL/GenBank/DDBJ whole genome shotgun (WGS) entry which is preliminary data.</text>
</comment>
<dbReference type="RefSeq" id="WP_010849320.1">
    <property type="nucleotide sequence ID" value="NZ_HF570956.1"/>
</dbReference>
<evidence type="ECO:0000313" key="2">
    <source>
        <dbReference type="Proteomes" id="UP000013167"/>
    </source>
</evidence>
<dbReference type="eggNOG" id="ENOG50347KP">
    <property type="taxonomic scope" value="Bacteria"/>
</dbReference>
<name>N0DXX6_9MICO</name>
<dbReference type="EMBL" id="CAIZ01000035">
    <property type="protein sequence ID" value="CCH69063.1"/>
    <property type="molecule type" value="Genomic_DNA"/>
</dbReference>
<dbReference type="InterPro" id="IPR021373">
    <property type="entry name" value="DUF2993"/>
</dbReference>
<dbReference type="Pfam" id="PF11209">
    <property type="entry name" value="LmeA"/>
    <property type="match status" value="1"/>
</dbReference>
<gene>
    <name evidence="1" type="primary">truA</name>
    <name evidence="1" type="ORF">BN10_130077</name>
</gene>
<evidence type="ECO:0000313" key="1">
    <source>
        <dbReference type="EMBL" id="CCH69063.1"/>
    </source>
</evidence>
<organism evidence="1 2">
    <name type="scientific">Phycicoccus elongatus Lp2</name>
    <dbReference type="NCBI Taxonomy" id="1193181"/>
    <lineage>
        <taxon>Bacteria</taxon>
        <taxon>Bacillati</taxon>
        <taxon>Actinomycetota</taxon>
        <taxon>Actinomycetes</taxon>
        <taxon>Micrococcales</taxon>
        <taxon>Intrasporangiaceae</taxon>
        <taxon>Phycicoccus</taxon>
    </lineage>
</organism>
<keyword evidence="2" id="KW-1185">Reference proteome</keyword>
<keyword evidence="1" id="KW-0413">Isomerase</keyword>
<reference evidence="1 2" key="1">
    <citation type="journal article" date="2013" name="ISME J.">
        <title>A metabolic model for members of the genus Tetrasphaera involved in enhanced biological phosphorus removal.</title>
        <authorList>
            <person name="Kristiansen R."/>
            <person name="Nguyen H.T.T."/>
            <person name="Saunders A.M."/>
            <person name="Nielsen J.L."/>
            <person name="Wimmer R."/>
            <person name="Le V.Q."/>
            <person name="McIlroy S.J."/>
            <person name="Petrovski S."/>
            <person name="Seviour R.J."/>
            <person name="Calteau A."/>
            <person name="Nielsen K.L."/>
            <person name="Nielsen P.H."/>
        </authorList>
    </citation>
    <scope>NUCLEOTIDE SEQUENCE [LARGE SCALE GENOMIC DNA]</scope>
    <source>
        <strain evidence="1 2">Lp2</strain>
    </source>
</reference>
<sequence>MRNFLLGVLSGVLATALAATALVLSVRGEASPTSAPTPMASPVPSGRPTDFAADDTWLGVVDLNSSEIVTSGGGFIDVSAKGRGIRVSDRGIHAQHLDLEATLPWAVAATQVGEGVELYAAGSGRAGISRTIEVLGQRVPVKATGTVRADNGELVIEPESVDLDGPDWLDTVASAAARALVTIRQPVQGVPDGLRLTGVSVIDTGFRATLSGDGVTITN</sequence>
<accession>N0DXX6</accession>
<dbReference type="HOGENOM" id="CLU_1233683_0_0_11"/>
<dbReference type="EC" id="5.4.99.12" evidence="1"/>
<protein>
    <submittedName>
        <fullName evidence="1">tRNA pseudouridine synthase A</fullName>
        <ecNumber evidence="1">5.4.99.12</ecNumber>
    </submittedName>
</protein>
<dbReference type="GO" id="GO:0160147">
    <property type="term" value="F:tRNA pseudouridine(38-40) synthase activity"/>
    <property type="evidence" value="ECO:0007669"/>
    <property type="project" value="UniProtKB-EC"/>
</dbReference>
<dbReference type="AlphaFoldDB" id="N0DXX6"/>
<dbReference type="OrthoDB" id="3724212at2"/>